<evidence type="ECO:0008006" key="3">
    <source>
        <dbReference type="Google" id="ProtNLM"/>
    </source>
</evidence>
<dbReference type="Pfam" id="PF05635">
    <property type="entry name" value="23S_rRNA_IVP"/>
    <property type="match status" value="1"/>
</dbReference>
<dbReference type="PANTHER" id="PTHR38471">
    <property type="entry name" value="FOUR HELIX BUNDLE PROTEIN"/>
    <property type="match status" value="1"/>
</dbReference>
<proteinExistence type="predicted"/>
<accession>A0ABQ4MAC8</accession>
<reference evidence="1 2" key="1">
    <citation type="submission" date="2021-03" db="EMBL/GenBank/DDBJ databases">
        <title>Antimicrobial resistance genes in bacteria isolated from Japanese honey, and their potential for conferring macrolide and lincosamide resistance in the American foulbrood pathogen Paenibacillus larvae.</title>
        <authorList>
            <person name="Okamoto M."/>
            <person name="Kumagai M."/>
            <person name="Kanamori H."/>
            <person name="Takamatsu D."/>
        </authorList>
    </citation>
    <scope>NUCLEOTIDE SEQUENCE [LARGE SCALE GENOMIC DNA]</scope>
    <source>
        <strain evidence="1 2">J42TS3</strain>
    </source>
</reference>
<sequence>MKKIRNIVDRDVRTLSVYQKSLGLVDQVKIIHDALPWREKEVLGDQIWRAATSIAGNISEANAQVYISVSFRQLNSALGSGGETCTWLEILFRCGYIDQNTFDSLFEKVMEIRRMLIGMMKKLLVEMEDEIEVA</sequence>
<evidence type="ECO:0000313" key="2">
    <source>
        <dbReference type="Proteomes" id="UP000679992"/>
    </source>
</evidence>
<dbReference type="RefSeq" id="WP_213654634.1">
    <property type="nucleotide sequence ID" value="NZ_BOSL01000005.1"/>
</dbReference>
<dbReference type="InterPro" id="IPR036583">
    <property type="entry name" value="23S_rRNA_IVS_sf"/>
</dbReference>
<dbReference type="NCBIfam" id="TIGR02436">
    <property type="entry name" value="four helix bundle protein"/>
    <property type="match status" value="1"/>
</dbReference>
<dbReference type="SUPFAM" id="SSF158446">
    <property type="entry name" value="IVS-encoded protein-like"/>
    <property type="match status" value="1"/>
</dbReference>
<dbReference type="PANTHER" id="PTHR38471:SF2">
    <property type="entry name" value="FOUR HELIX BUNDLE PROTEIN"/>
    <property type="match status" value="1"/>
</dbReference>
<gene>
    <name evidence="1" type="ORF">J42TS3_19880</name>
</gene>
<protein>
    <recommendedName>
        <fullName evidence="3">Four helix bundle protein</fullName>
    </recommendedName>
</protein>
<name>A0ABQ4MAC8_9BACL</name>
<dbReference type="Proteomes" id="UP000679992">
    <property type="component" value="Unassembled WGS sequence"/>
</dbReference>
<comment type="caution">
    <text evidence="1">The sequence shown here is derived from an EMBL/GenBank/DDBJ whole genome shotgun (WGS) entry which is preliminary data.</text>
</comment>
<evidence type="ECO:0000313" key="1">
    <source>
        <dbReference type="EMBL" id="GIP52953.1"/>
    </source>
</evidence>
<dbReference type="InterPro" id="IPR012657">
    <property type="entry name" value="23S_rRNA-intervening_sequence"/>
</dbReference>
<dbReference type="EMBL" id="BOSL01000005">
    <property type="protein sequence ID" value="GIP52953.1"/>
    <property type="molecule type" value="Genomic_DNA"/>
</dbReference>
<dbReference type="CDD" id="cd16377">
    <property type="entry name" value="23S_rRNA_IVP_like"/>
    <property type="match status" value="1"/>
</dbReference>
<dbReference type="Gene3D" id="1.20.1440.60">
    <property type="entry name" value="23S rRNA-intervening sequence"/>
    <property type="match status" value="1"/>
</dbReference>
<organism evidence="1 2">
    <name type="scientific">Paenibacillus vini</name>
    <dbReference type="NCBI Taxonomy" id="1476024"/>
    <lineage>
        <taxon>Bacteria</taxon>
        <taxon>Bacillati</taxon>
        <taxon>Bacillota</taxon>
        <taxon>Bacilli</taxon>
        <taxon>Bacillales</taxon>
        <taxon>Paenibacillaceae</taxon>
        <taxon>Paenibacillus</taxon>
    </lineage>
</organism>
<keyword evidence="2" id="KW-1185">Reference proteome</keyword>